<keyword evidence="2" id="KW-1185">Reference proteome</keyword>
<reference evidence="1" key="1">
    <citation type="submission" date="2020-08" db="EMBL/GenBank/DDBJ databases">
        <title>Plant associated metagenomes--Microbial community diversity and host control of community assembly across model and emerging plant ecological genomics systems.</title>
        <authorList>
            <person name="Dangl J."/>
        </authorList>
    </citation>
    <scope>NUCLEOTIDE SEQUENCE</scope>
    <source>
        <strain evidence="1">KD5</strain>
    </source>
</reference>
<dbReference type="Proteomes" id="UP000589818">
    <property type="component" value="Unassembled WGS sequence"/>
</dbReference>
<name>A0ACC5MI23_9PSED</name>
<organism evidence="1 2">
    <name type="scientific">Pseudomonas umsongensis</name>
    <dbReference type="NCBI Taxonomy" id="198618"/>
    <lineage>
        <taxon>Bacteria</taxon>
        <taxon>Pseudomonadati</taxon>
        <taxon>Pseudomonadota</taxon>
        <taxon>Gammaproteobacteria</taxon>
        <taxon>Pseudomonadales</taxon>
        <taxon>Pseudomonadaceae</taxon>
        <taxon>Pseudomonas</taxon>
    </lineage>
</organism>
<sequence length="608" mass="68016">MRPKPPHRLKPDGVNLSPDALQPPRLPTGNETPTRQHSAIVNPHDSHLQGRQPFPPDEINIGVSNSVEDVSAPESGVDISDTPGVQPSALATKDSLATYLLRHALLSGMQPPDGQGFRWMKGRKFVDIENEGTAYVEFDIVTGTYRATDLYKKLPPGPALYKNEGALTWRQKEAISEGNPDQSAIHQPPIIEAQPGHSRKRSDSLEKESLASQPSTKRTEYGLTAQSSTPDTVDSIDAGGLLIDGPLKWLYPNKTRSERFELLESYNLSSGQLTRLLRDMNETRTFPAWAETHKHLSSQVDNPQRFDLIAAQVALVIPQLRRRPQRDYSPPDLYCSSEFLDHFSASIGYQRNKHGLLYRTDIPALFRGDDRTPFELARDRRMIAREGLPQTVTQRAQSATFLLSDAKEYASNLGGHAKNDKLRYNAQANLFPGLRKHPKGRNDDDSDEDYRNESSNSDSDSSFTLDKSRDYEPIRYRQHVGFIYMIDTRGIEVVPGRENLYLNSDGSASFQPDALEGVISISKRGLSSDRVWLVNSDLTRAAPVNDVYEQAGNNADALEHETWTGAYNRDRYDQLVAQVVDKGWGIKLPENQTISSDDIIWPTVAPMS</sequence>
<gene>
    <name evidence="1" type="ORF">FHR69_004387</name>
</gene>
<proteinExistence type="predicted"/>
<protein>
    <submittedName>
        <fullName evidence="1">Uncharacterized protein</fullName>
    </submittedName>
</protein>
<comment type="caution">
    <text evidence="1">The sequence shown here is derived from an EMBL/GenBank/DDBJ whole genome shotgun (WGS) entry which is preliminary data.</text>
</comment>
<accession>A0ACC5MI23</accession>
<dbReference type="EMBL" id="JACHVR010000003">
    <property type="protein sequence ID" value="MBB2888418.1"/>
    <property type="molecule type" value="Genomic_DNA"/>
</dbReference>
<evidence type="ECO:0000313" key="1">
    <source>
        <dbReference type="EMBL" id="MBB2888418.1"/>
    </source>
</evidence>
<evidence type="ECO:0000313" key="2">
    <source>
        <dbReference type="Proteomes" id="UP000589818"/>
    </source>
</evidence>